<keyword evidence="15" id="KW-1185">Reference proteome</keyword>
<dbReference type="RefSeq" id="WP_015394821.1">
    <property type="nucleotide sequence ID" value="NC_020291.1"/>
</dbReference>
<dbReference type="InterPro" id="IPR018484">
    <property type="entry name" value="FGGY_N"/>
</dbReference>
<dbReference type="STRING" id="36745.CLSAP_45320"/>
<reference evidence="14 15" key="1">
    <citation type="submission" date="2013-02" db="EMBL/GenBank/DDBJ databases">
        <title>Genome sequence of Clostridium saccharoperbutylacetonicum N1-4(HMT).</title>
        <authorList>
            <person name="Poehlein A."/>
            <person name="Daniel R."/>
        </authorList>
    </citation>
    <scope>NUCLEOTIDE SEQUENCE [LARGE SCALE GENOMIC DNA]</scope>
    <source>
        <strain evidence="15">N1-4(HMT)</strain>
    </source>
</reference>
<dbReference type="CDD" id="cd07804">
    <property type="entry name" value="ASKHA_NBD_FGGY_RrXK-like"/>
    <property type="match status" value="1"/>
</dbReference>
<dbReference type="InterPro" id="IPR043129">
    <property type="entry name" value="ATPase_NBD"/>
</dbReference>
<feature type="domain" description="Carbohydrate kinase FGGY N-terminal" evidence="12">
    <location>
        <begin position="4"/>
        <end position="247"/>
    </location>
</feature>
<dbReference type="InterPro" id="IPR018483">
    <property type="entry name" value="Carb_kinase_FGGY_CS"/>
</dbReference>
<keyword evidence="7" id="KW-0346">Stress response</keyword>
<evidence type="ECO:0000259" key="12">
    <source>
        <dbReference type="Pfam" id="PF00370"/>
    </source>
</evidence>
<evidence type="ECO:0000256" key="6">
    <source>
        <dbReference type="ARBA" id="ARBA00022777"/>
    </source>
</evidence>
<dbReference type="PIRSF" id="PIRSF000538">
    <property type="entry name" value="GlpK"/>
    <property type="match status" value="1"/>
</dbReference>
<dbReference type="InterPro" id="IPR018485">
    <property type="entry name" value="FGGY_C"/>
</dbReference>
<evidence type="ECO:0000256" key="11">
    <source>
        <dbReference type="RuleBase" id="RU003733"/>
    </source>
</evidence>
<organism evidence="14 15">
    <name type="scientific">Clostridium saccharoperbutylacetonicum N1-4(HMT)</name>
    <dbReference type="NCBI Taxonomy" id="931276"/>
    <lineage>
        <taxon>Bacteria</taxon>
        <taxon>Bacillati</taxon>
        <taxon>Bacillota</taxon>
        <taxon>Clostridia</taxon>
        <taxon>Eubacteriales</taxon>
        <taxon>Clostridiaceae</taxon>
        <taxon>Clostridium</taxon>
    </lineage>
</organism>
<evidence type="ECO:0000259" key="13">
    <source>
        <dbReference type="Pfam" id="PF02782"/>
    </source>
</evidence>
<evidence type="ECO:0000256" key="4">
    <source>
        <dbReference type="ARBA" id="ARBA00017249"/>
    </source>
</evidence>
<accession>M1N4Y5</accession>
<keyword evidence="5 11" id="KW-0808">Transferase</keyword>
<evidence type="ECO:0000256" key="5">
    <source>
        <dbReference type="ARBA" id="ARBA00022679"/>
    </source>
</evidence>
<comment type="similarity">
    <text evidence="2 11">Belongs to the FGGY kinase family.</text>
</comment>
<evidence type="ECO:0000313" key="15">
    <source>
        <dbReference type="Proteomes" id="UP000011728"/>
    </source>
</evidence>
<dbReference type="PROSITE" id="PS00297">
    <property type="entry name" value="HSP70_1"/>
    <property type="match status" value="1"/>
</dbReference>
<dbReference type="InterPro" id="IPR000577">
    <property type="entry name" value="Carb_kinase_FGGY"/>
</dbReference>
<evidence type="ECO:0000256" key="1">
    <source>
        <dbReference type="ARBA" id="ARBA00007381"/>
    </source>
</evidence>
<dbReference type="Pfam" id="PF02782">
    <property type="entry name" value="FGGY_C"/>
    <property type="match status" value="1"/>
</dbReference>
<evidence type="ECO:0000256" key="10">
    <source>
        <dbReference type="ARBA" id="ARBA00033103"/>
    </source>
</evidence>
<name>M1N4Y5_9CLOT</name>
<dbReference type="HOGENOM" id="CLU_009281_3_0_9"/>
<feature type="domain" description="Carbohydrate kinase FGGY C-terminal" evidence="13">
    <location>
        <begin position="262"/>
        <end position="453"/>
    </location>
</feature>
<dbReference type="SUPFAM" id="SSF53067">
    <property type="entry name" value="Actin-like ATPase domain"/>
    <property type="match status" value="2"/>
</dbReference>
<dbReference type="PATRIC" id="fig|931276.5.peg.4796"/>
<comment type="similarity">
    <text evidence="1">Belongs to the heat shock protein 70 family.</text>
</comment>
<proteinExistence type="inferred from homology"/>
<dbReference type="Proteomes" id="UP000011728">
    <property type="component" value="Chromosome"/>
</dbReference>
<gene>
    <name evidence="14" type="primary">xylB3</name>
    <name evidence="14" type="ORF">Cspa_c47590</name>
</gene>
<dbReference type="EMBL" id="CP004121">
    <property type="protein sequence ID" value="AGF58512.1"/>
    <property type="molecule type" value="Genomic_DNA"/>
</dbReference>
<dbReference type="GO" id="GO:0005975">
    <property type="term" value="P:carbohydrate metabolic process"/>
    <property type="evidence" value="ECO:0007669"/>
    <property type="project" value="InterPro"/>
</dbReference>
<dbReference type="PROSITE" id="PS00445">
    <property type="entry name" value="FGGY_KINASES_2"/>
    <property type="match status" value="1"/>
</dbReference>
<dbReference type="OrthoDB" id="9805576at2"/>
<dbReference type="InterPro" id="IPR018181">
    <property type="entry name" value="Heat_shock_70_CS"/>
</dbReference>
<dbReference type="PANTHER" id="PTHR43095">
    <property type="entry name" value="SUGAR KINASE"/>
    <property type="match status" value="1"/>
</dbReference>
<dbReference type="InterPro" id="IPR050406">
    <property type="entry name" value="FGGY_Carb_Kinase"/>
</dbReference>
<dbReference type="KEGG" id="csr:Cspa_c47590"/>
<dbReference type="AlphaFoldDB" id="M1N4Y5"/>
<evidence type="ECO:0000256" key="8">
    <source>
        <dbReference type="ARBA" id="ARBA00030019"/>
    </source>
</evidence>
<dbReference type="GO" id="GO:0016301">
    <property type="term" value="F:kinase activity"/>
    <property type="evidence" value="ECO:0007669"/>
    <property type="project" value="UniProtKB-KW"/>
</dbReference>
<evidence type="ECO:0000256" key="7">
    <source>
        <dbReference type="ARBA" id="ARBA00023016"/>
    </source>
</evidence>
<dbReference type="Pfam" id="PF00370">
    <property type="entry name" value="FGGY_N"/>
    <property type="match status" value="1"/>
</dbReference>
<dbReference type="GO" id="GO:0016773">
    <property type="term" value="F:phosphotransferase activity, alcohol group as acceptor"/>
    <property type="evidence" value="ECO:0007669"/>
    <property type="project" value="InterPro"/>
</dbReference>
<evidence type="ECO:0000256" key="2">
    <source>
        <dbReference type="ARBA" id="ARBA00009156"/>
    </source>
</evidence>
<evidence type="ECO:0000256" key="3">
    <source>
        <dbReference type="ARBA" id="ARBA00014415"/>
    </source>
</evidence>
<evidence type="ECO:0000313" key="14">
    <source>
        <dbReference type="EMBL" id="AGF58512.1"/>
    </source>
</evidence>
<dbReference type="Gene3D" id="3.30.420.40">
    <property type="match status" value="2"/>
</dbReference>
<protein>
    <recommendedName>
        <fullName evidence="3">Chaperone protein DnaK</fullName>
    </recommendedName>
    <alternativeName>
        <fullName evidence="4">Chaperone protein dnaK</fullName>
    </alternativeName>
    <alternativeName>
        <fullName evidence="10">HSP70</fullName>
    </alternativeName>
    <alternativeName>
        <fullName evidence="9">Heat shock 70 kDa protein</fullName>
    </alternativeName>
    <alternativeName>
        <fullName evidence="8">Heat shock protein 70</fullName>
    </alternativeName>
</protein>
<dbReference type="PANTHER" id="PTHR43095:SF5">
    <property type="entry name" value="XYLULOSE KINASE"/>
    <property type="match status" value="1"/>
</dbReference>
<evidence type="ECO:0000256" key="9">
    <source>
        <dbReference type="ARBA" id="ARBA00030945"/>
    </source>
</evidence>
<sequence>MKKYLLGIDLGTTNSKGILFDEDGNVVKNHSETYKTHFINNIWAEQNSDDWWNGIKNILLTICSDLPANIAENIAGLCISSQTPTILPVDRNGIPLRNAIIWMDKRAEKEFNELLNKIDRNEYKAIVGGEPDASFLPCKLMWLKKYEPEIFKNAHKFLQASSYVNYKLTGVYSADIDQAILSQCYDVNSQKWSKRLGDIIGVDFEKIFPKPVASNTIIGYVTEEAAKQTGLLPGIPVMAGTTDGIASMCAIGISKPGQAAEIAGTSSLIFAGHTRQSAYDRPVISKVSSINGLPYVFDAPISCTGASIKWFLDTLGKNYLEQANFTGKNVFDIINELAAKVEAGSNGVLYFPYLLGERAPLWNTHAKGMFIGMSMNTTQEDLLRAVFEGTTFAVKHVLEEMKAAGAEVNSFKIAGGGAKSKTWLEIKASILNMDIQILDSNLDVPFGDVLIAGNAVGIYPDINETMEKMIKIKEVIHPKEEWIKKYEKIYPFYVSMYKALNSNLKEYESVINSIC</sequence>
<dbReference type="eggNOG" id="COG1070">
    <property type="taxonomic scope" value="Bacteria"/>
</dbReference>
<keyword evidence="6 11" id="KW-0418">Kinase</keyword>